<dbReference type="InterPro" id="IPR027417">
    <property type="entry name" value="P-loop_NTPase"/>
</dbReference>
<evidence type="ECO:0000256" key="7">
    <source>
        <dbReference type="SAM" id="MobiDB-lite"/>
    </source>
</evidence>
<feature type="short sequence motif" description="Q motif" evidence="6">
    <location>
        <begin position="10"/>
        <end position="38"/>
    </location>
</feature>
<keyword evidence="4" id="KW-0067">ATP-binding</keyword>
<evidence type="ECO:0000313" key="12">
    <source>
        <dbReference type="Proteomes" id="UP000178367"/>
    </source>
</evidence>
<sequence length="431" mass="47583">MTNNINQEKNGFYGLGIAPKFFEILDELNFTVPTPIQVKSIPVAIEGKDLVGIAQTGTGKTLAFGVPMLQRLAQNGGRGLVIIPTRELALQVNEHLTMIGRKLGLRTAVLIGGETINKQFAALRRKPHIIVATPGRLIDHLGRKTVDLSAVKILVLDEADMMFDMGFAPQIREILKAVPKKRQTMLFSATMPPEIMNIAAREMALPVRIEVAPAGTAAAGVTQEMIIVNVEDKFAQVEKILVKHTGPVLVFTRTKHGAKNLCRKLRQIGHKSAEIHSNRSLAQRREALDGFKIGKFRILVATDIAARGIDVSGIELVLNYDLPEQAEDYVHRIGRTARAGRTGVAISLALPAQLAAIKKIEKTINKTIPQTRLAAFPDNGISSIFNRNRLKFSHHRQTREAGQSRANQPKFNRNIARRRRSFSTGSVRPKR</sequence>
<dbReference type="CDD" id="cd18787">
    <property type="entry name" value="SF2_C_DEAD"/>
    <property type="match status" value="1"/>
</dbReference>
<dbReference type="PANTHER" id="PTHR47959">
    <property type="entry name" value="ATP-DEPENDENT RNA HELICASE RHLE-RELATED"/>
    <property type="match status" value="1"/>
</dbReference>
<dbReference type="PROSITE" id="PS51192">
    <property type="entry name" value="HELICASE_ATP_BIND_1"/>
    <property type="match status" value="1"/>
</dbReference>
<dbReference type="GO" id="GO:0016787">
    <property type="term" value="F:hydrolase activity"/>
    <property type="evidence" value="ECO:0007669"/>
    <property type="project" value="UniProtKB-KW"/>
</dbReference>
<evidence type="ECO:0000259" key="8">
    <source>
        <dbReference type="PROSITE" id="PS51192"/>
    </source>
</evidence>
<evidence type="ECO:0000256" key="2">
    <source>
        <dbReference type="ARBA" id="ARBA00022801"/>
    </source>
</evidence>
<evidence type="ECO:0000256" key="6">
    <source>
        <dbReference type="PROSITE-ProRule" id="PRU00552"/>
    </source>
</evidence>
<evidence type="ECO:0000313" key="11">
    <source>
        <dbReference type="EMBL" id="OGF27945.1"/>
    </source>
</evidence>
<dbReference type="InterPro" id="IPR011545">
    <property type="entry name" value="DEAD/DEAH_box_helicase_dom"/>
</dbReference>
<protein>
    <recommendedName>
        <fullName evidence="13">DEAD/DEAH box helicase</fullName>
    </recommendedName>
</protein>
<feature type="domain" description="Helicase C-terminal" evidence="9">
    <location>
        <begin position="236"/>
        <end position="380"/>
    </location>
</feature>
<dbReference type="Gene3D" id="3.40.50.300">
    <property type="entry name" value="P-loop containing nucleotide triphosphate hydrolases"/>
    <property type="match status" value="2"/>
</dbReference>
<keyword evidence="3" id="KW-0347">Helicase</keyword>
<dbReference type="PROSITE" id="PS51194">
    <property type="entry name" value="HELICASE_CTER"/>
    <property type="match status" value="1"/>
</dbReference>
<evidence type="ECO:0000256" key="4">
    <source>
        <dbReference type="ARBA" id="ARBA00022840"/>
    </source>
</evidence>
<evidence type="ECO:0000256" key="5">
    <source>
        <dbReference type="ARBA" id="ARBA00038437"/>
    </source>
</evidence>
<evidence type="ECO:0000256" key="1">
    <source>
        <dbReference type="ARBA" id="ARBA00022741"/>
    </source>
</evidence>
<evidence type="ECO:0000259" key="10">
    <source>
        <dbReference type="PROSITE" id="PS51195"/>
    </source>
</evidence>
<evidence type="ECO:0000256" key="3">
    <source>
        <dbReference type="ARBA" id="ARBA00022806"/>
    </source>
</evidence>
<proteinExistence type="inferred from homology"/>
<dbReference type="PANTHER" id="PTHR47959:SF13">
    <property type="entry name" value="ATP-DEPENDENT RNA HELICASE RHLE"/>
    <property type="match status" value="1"/>
</dbReference>
<dbReference type="Pfam" id="PF00270">
    <property type="entry name" value="DEAD"/>
    <property type="match status" value="1"/>
</dbReference>
<feature type="compositionally biased region" description="Polar residues" evidence="7">
    <location>
        <begin position="422"/>
        <end position="431"/>
    </location>
</feature>
<organism evidence="11 12">
    <name type="scientific">Candidatus Falkowbacteria bacterium RIFOXYA2_FULL_47_19</name>
    <dbReference type="NCBI Taxonomy" id="1797994"/>
    <lineage>
        <taxon>Bacteria</taxon>
        <taxon>Candidatus Falkowiibacteriota</taxon>
    </lineage>
</organism>
<accession>A0A1F5SMK1</accession>
<dbReference type="SMART" id="SM00487">
    <property type="entry name" value="DEXDc"/>
    <property type="match status" value="1"/>
</dbReference>
<dbReference type="GO" id="GO:0005524">
    <property type="term" value="F:ATP binding"/>
    <property type="evidence" value="ECO:0007669"/>
    <property type="project" value="UniProtKB-KW"/>
</dbReference>
<dbReference type="InterPro" id="IPR014014">
    <property type="entry name" value="RNA_helicase_DEAD_Q_motif"/>
</dbReference>
<dbReference type="InterPro" id="IPR014001">
    <property type="entry name" value="Helicase_ATP-bd"/>
</dbReference>
<keyword evidence="1" id="KW-0547">Nucleotide-binding</keyword>
<name>A0A1F5SMK1_9BACT</name>
<feature type="domain" description="DEAD-box RNA helicase Q" evidence="10">
    <location>
        <begin position="10"/>
        <end position="38"/>
    </location>
</feature>
<dbReference type="Pfam" id="PF00271">
    <property type="entry name" value="Helicase_C"/>
    <property type="match status" value="1"/>
</dbReference>
<dbReference type="AlphaFoldDB" id="A0A1F5SMK1"/>
<evidence type="ECO:0000259" key="9">
    <source>
        <dbReference type="PROSITE" id="PS51194"/>
    </source>
</evidence>
<comment type="similarity">
    <text evidence="5">Belongs to the DEAD box helicase family.</text>
</comment>
<gene>
    <name evidence="11" type="ORF">A2227_05040</name>
</gene>
<comment type="caution">
    <text evidence="11">The sequence shown here is derived from an EMBL/GenBank/DDBJ whole genome shotgun (WGS) entry which is preliminary data.</text>
</comment>
<dbReference type="STRING" id="1797994.A2227_05040"/>
<dbReference type="Proteomes" id="UP000178367">
    <property type="component" value="Unassembled WGS sequence"/>
</dbReference>
<dbReference type="GO" id="GO:0003724">
    <property type="term" value="F:RNA helicase activity"/>
    <property type="evidence" value="ECO:0007669"/>
    <property type="project" value="InterPro"/>
</dbReference>
<dbReference type="CDD" id="cd00268">
    <property type="entry name" value="DEADc"/>
    <property type="match status" value="1"/>
</dbReference>
<dbReference type="SUPFAM" id="SSF52540">
    <property type="entry name" value="P-loop containing nucleoside triphosphate hydrolases"/>
    <property type="match status" value="1"/>
</dbReference>
<feature type="domain" description="Helicase ATP-binding" evidence="8">
    <location>
        <begin position="41"/>
        <end position="209"/>
    </location>
</feature>
<reference evidence="11 12" key="1">
    <citation type="journal article" date="2016" name="Nat. Commun.">
        <title>Thousands of microbial genomes shed light on interconnected biogeochemical processes in an aquifer system.</title>
        <authorList>
            <person name="Anantharaman K."/>
            <person name="Brown C.T."/>
            <person name="Hug L.A."/>
            <person name="Sharon I."/>
            <person name="Castelle C.J."/>
            <person name="Probst A.J."/>
            <person name="Thomas B.C."/>
            <person name="Singh A."/>
            <person name="Wilkins M.J."/>
            <person name="Karaoz U."/>
            <person name="Brodie E.L."/>
            <person name="Williams K.H."/>
            <person name="Hubbard S.S."/>
            <person name="Banfield J.F."/>
        </authorList>
    </citation>
    <scope>NUCLEOTIDE SEQUENCE [LARGE SCALE GENOMIC DNA]</scope>
</reference>
<dbReference type="GO" id="GO:0005829">
    <property type="term" value="C:cytosol"/>
    <property type="evidence" value="ECO:0007669"/>
    <property type="project" value="TreeGrafter"/>
</dbReference>
<dbReference type="InterPro" id="IPR044742">
    <property type="entry name" value="DEAD/DEAH_RhlB"/>
</dbReference>
<dbReference type="InterPro" id="IPR001650">
    <property type="entry name" value="Helicase_C-like"/>
</dbReference>
<dbReference type="PROSITE" id="PS51195">
    <property type="entry name" value="Q_MOTIF"/>
    <property type="match status" value="1"/>
</dbReference>
<dbReference type="SMART" id="SM00490">
    <property type="entry name" value="HELICc"/>
    <property type="match status" value="1"/>
</dbReference>
<dbReference type="InterPro" id="IPR050079">
    <property type="entry name" value="DEAD_box_RNA_helicase"/>
</dbReference>
<dbReference type="EMBL" id="MFGB01000005">
    <property type="protein sequence ID" value="OGF27945.1"/>
    <property type="molecule type" value="Genomic_DNA"/>
</dbReference>
<feature type="compositionally biased region" description="Polar residues" evidence="7">
    <location>
        <begin position="400"/>
        <end position="411"/>
    </location>
</feature>
<dbReference type="GO" id="GO:0003676">
    <property type="term" value="F:nucleic acid binding"/>
    <property type="evidence" value="ECO:0007669"/>
    <property type="project" value="InterPro"/>
</dbReference>
<keyword evidence="2" id="KW-0378">Hydrolase</keyword>
<evidence type="ECO:0008006" key="13">
    <source>
        <dbReference type="Google" id="ProtNLM"/>
    </source>
</evidence>
<feature type="region of interest" description="Disordered" evidence="7">
    <location>
        <begin position="394"/>
        <end position="431"/>
    </location>
</feature>